<proteinExistence type="predicted"/>
<dbReference type="SUPFAM" id="SSF51182">
    <property type="entry name" value="RmlC-like cupins"/>
    <property type="match status" value="1"/>
</dbReference>
<reference evidence="3 4" key="1">
    <citation type="submission" date="2023-08" db="EMBL/GenBank/DDBJ databases">
        <authorList>
            <person name="Palmer J.M."/>
        </authorList>
    </citation>
    <scope>NUCLEOTIDE SEQUENCE [LARGE SCALE GENOMIC DNA]</scope>
    <source>
        <strain evidence="3 4">TWF481</strain>
    </source>
</reference>
<organism evidence="3 4">
    <name type="scientific">Arthrobotrys musiformis</name>
    <dbReference type="NCBI Taxonomy" id="47236"/>
    <lineage>
        <taxon>Eukaryota</taxon>
        <taxon>Fungi</taxon>
        <taxon>Dikarya</taxon>
        <taxon>Ascomycota</taxon>
        <taxon>Pezizomycotina</taxon>
        <taxon>Orbiliomycetes</taxon>
        <taxon>Orbiliales</taxon>
        <taxon>Orbiliaceae</taxon>
        <taxon>Arthrobotrys</taxon>
    </lineage>
</organism>
<comment type="caution">
    <text evidence="3">The sequence shown here is derived from an EMBL/GenBank/DDBJ whole genome shotgun (WGS) entry which is preliminary data.</text>
</comment>
<dbReference type="Gene3D" id="2.60.120.10">
    <property type="entry name" value="Jelly Rolls"/>
    <property type="match status" value="1"/>
</dbReference>
<sequence>MEARPPNKTQISSPLPGLTHHITTNDPNAVSVIYSSTPATWTPILDNKMAFNVVYTNRVPIDLCTTEDVENYNKLMEKGGPGLTLTDSTVCRIVDFGPGVEPVMHRTQSLDFGVVLEGEIELLLDGGDKETRLLKRGDVAVQRGTNHAWRNVTPDNGWARMLFVLQSCADIRIRGVLLEEDVKAAGEHAEQFKERSENNIIHGLPDKPKRSSSPGHEYLI</sequence>
<dbReference type="PANTHER" id="PTHR36156:SF2">
    <property type="entry name" value="CUPIN TYPE-2 DOMAIN-CONTAINING PROTEIN"/>
    <property type="match status" value="1"/>
</dbReference>
<dbReference type="InterPro" id="IPR013096">
    <property type="entry name" value="Cupin_2"/>
</dbReference>
<dbReference type="CDD" id="cd02231">
    <property type="entry name" value="cupin_BLL6423-like"/>
    <property type="match status" value="1"/>
</dbReference>
<dbReference type="Pfam" id="PF07883">
    <property type="entry name" value="Cupin_2"/>
    <property type="match status" value="1"/>
</dbReference>
<evidence type="ECO:0000259" key="2">
    <source>
        <dbReference type="Pfam" id="PF07883"/>
    </source>
</evidence>
<dbReference type="InterPro" id="IPR014710">
    <property type="entry name" value="RmlC-like_jellyroll"/>
</dbReference>
<evidence type="ECO:0000313" key="4">
    <source>
        <dbReference type="Proteomes" id="UP001370758"/>
    </source>
</evidence>
<protein>
    <recommendedName>
        <fullName evidence="2">Cupin type-2 domain-containing protein</fullName>
    </recommendedName>
</protein>
<feature type="region of interest" description="Disordered" evidence="1">
    <location>
        <begin position="195"/>
        <end position="220"/>
    </location>
</feature>
<dbReference type="PANTHER" id="PTHR36156">
    <property type="entry name" value="SLR2101 PROTEIN"/>
    <property type="match status" value="1"/>
</dbReference>
<dbReference type="InterPro" id="IPR011051">
    <property type="entry name" value="RmlC_Cupin_sf"/>
</dbReference>
<dbReference type="EMBL" id="JAVHJL010000002">
    <property type="protein sequence ID" value="KAK6509748.1"/>
    <property type="molecule type" value="Genomic_DNA"/>
</dbReference>
<dbReference type="Proteomes" id="UP001370758">
    <property type="component" value="Unassembled WGS sequence"/>
</dbReference>
<name>A0AAV9WJP2_9PEZI</name>
<gene>
    <name evidence="3" type="ORF">TWF481_004478</name>
</gene>
<keyword evidence="4" id="KW-1185">Reference proteome</keyword>
<dbReference type="InterPro" id="IPR047142">
    <property type="entry name" value="OryJ/VirC-like"/>
</dbReference>
<feature type="region of interest" description="Disordered" evidence="1">
    <location>
        <begin position="1"/>
        <end position="22"/>
    </location>
</feature>
<accession>A0AAV9WJP2</accession>
<feature type="domain" description="Cupin type-2" evidence="2">
    <location>
        <begin position="93"/>
        <end position="155"/>
    </location>
</feature>
<evidence type="ECO:0000313" key="3">
    <source>
        <dbReference type="EMBL" id="KAK6509748.1"/>
    </source>
</evidence>
<evidence type="ECO:0000256" key="1">
    <source>
        <dbReference type="SAM" id="MobiDB-lite"/>
    </source>
</evidence>
<dbReference type="AlphaFoldDB" id="A0AAV9WJP2"/>